<accession>A0A3D4V4A7</accession>
<protein>
    <submittedName>
        <fullName evidence="1">Uncharacterized protein</fullName>
    </submittedName>
</protein>
<name>A0A3D4V4A7_9BACT</name>
<proteinExistence type="predicted"/>
<sequence length="175" mass="19489">MGARGDPLAPGDHLFDLSEVPAVREHGHKRFDGQPTPSTGRHLVGDGALMRLDVTPKPIPGVHDAVLDRGGAQALQARQAIAGGRHELHPRNAERRFVVHRRPDIAPERRGGRGRHPEAPEQLFVTQRGELARAQHFLQHGCHEHGDRECPARRALLRFEQLPRPLGQRIHASFE</sequence>
<gene>
    <name evidence="1" type="ORF">DGD08_01960</name>
</gene>
<evidence type="ECO:0000313" key="1">
    <source>
        <dbReference type="EMBL" id="HCT55959.1"/>
    </source>
</evidence>
<dbReference type="Proteomes" id="UP000264071">
    <property type="component" value="Unassembled WGS sequence"/>
</dbReference>
<evidence type="ECO:0000313" key="2">
    <source>
        <dbReference type="Proteomes" id="UP000264071"/>
    </source>
</evidence>
<reference evidence="1 2" key="1">
    <citation type="journal article" date="2018" name="Nat. Biotechnol.">
        <title>A standardized bacterial taxonomy based on genome phylogeny substantially revises the tree of life.</title>
        <authorList>
            <person name="Parks D.H."/>
            <person name="Chuvochina M."/>
            <person name="Waite D.W."/>
            <person name="Rinke C."/>
            <person name="Skarshewski A."/>
            <person name="Chaumeil P.A."/>
            <person name="Hugenholtz P."/>
        </authorList>
    </citation>
    <scope>NUCLEOTIDE SEQUENCE [LARGE SCALE GENOMIC DNA]</scope>
    <source>
        <strain evidence="1">UBA8844</strain>
    </source>
</reference>
<organism evidence="1 2">
    <name type="scientific">Gemmatimonas aurantiaca</name>
    <dbReference type="NCBI Taxonomy" id="173480"/>
    <lineage>
        <taxon>Bacteria</taxon>
        <taxon>Pseudomonadati</taxon>
        <taxon>Gemmatimonadota</taxon>
        <taxon>Gemmatimonadia</taxon>
        <taxon>Gemmatimonadales</taxon>
        <taxon>Gemmatimonadaceae</taxon>
        <taxon>Gemmatimonas</taxon>
    </lineage>
</organism>
<comment type="caution">
    <text evidence="1">The sequence shown here is derived from an EMBL/GenBank/DDBJ whole genome shotgun (WGS) entry which is preliminary data.</text>
</comment>
<dbReference type="EMBL" id="DPIY01000002">
    <property type="protein sequence ID" value="HCT55959.1"/>
    <property type="molecule type" value="Genomic_DNA"/>
</dbReference>
<dbReference type="AlphaFoldDB" id="A0A3D4V4A7"/>